<evidence type="ECO:0000313" key="9">
    <source>
        <dbReference type="EMBL" id="KAA8898095.1"/>
    </source>
</evidence>
<evidence type="ECO:0000313" key="10">
    <source>
        <dbReference type="Proteomes" id="UP000449547"/>
    </source>
</evidence>
<comment type="subcellular location">
    <subcellularLocation>
        <location evidence="2">Cytoplasm</location>
    </subcellularLocation>
    <subcellularLocation>
        <location evidence="1">Nucleus</location>
    </subcellularLocation>
</comment>
<evidence type="ECO:0000256" key="3">
    <source>
        <dbReference type="ARBA" id="ARBA00005043"/>
    </source>
</evidence>
<keyword evidence="6" id="KW-0963">Cytoplasm</keyword>
<organism evidence="9 10">
    <name type="scientific">Diutina rugosa</name>
    <name type="common">Yeast</name>
    <name type="synonym">Candida rugosa</name>
    <dbReference type="NCBI Taxonomy" id="5481"/>
    <lineage>
        <taxon>Eukaryota</taxon>
        <taxon>Fungi</taxon>
        <taxon>Dikarya</taxon>
        <taxon>Ascomycota</taxon>
        <taxon>Saccharomycotina</taxon>
        <taxon>Pichiomycetes</taxon>
        <taxon>Debaryomycetaceae</taxon>
        <taxon>Diutina</taxon>
    </lineage>
</organism>
<dbReference type="GO" id="GO:0005829">
    <property type="term" value="C:cytosol"/>
    <property type="evidence" value="ECO:0007669"/>
    <property type="project" value="TreeGrafter"/>
</dbReference>
<dbReference type="RefSeq" id="XP_034010352.1">
    <property type="nucleotide sequence ID" value="XM_034157877.1"/>
</dbReference>
<dbReference type="OMA" id="VIYVSFE"/>
<gene>
    <name evidence="9" type="ORF">DIURU_004949</name>
</gene>
<evidence type="ECO:0000256" key="1">
    <source>
        <dbReference type="ARBA" id="ARBA00004123"/>
    </source>
</evidence>
<dbReference type="GO" id="GO:0033588">
    <property type="term" value="C:elongator holoenzyme complex"/>
    <property type="evidence" value="ECO:0007669"/>
    <property type="project" value="InterPro"/>
</dbReference>
<dbReference type="UniPathway" id="UPA00988"/>
<name>A0A642UMJ4_DIURU</name>
<comment type="caution">
    <text evidence="9">The sequence shown here is derived from an EMBL/GenBank/DDBJ whole genome shotgun (WGS) entry which is preliminary data.</text>
</comment>
<sequence length="281" mass="31959">MDNSTVLLKRLFSAKESGFFLIIDSLAQSGCLLISEFVEHAQGVNFVALSFETAKQPCWATHWIECLDKSPTDISKEVRLISSTVKKAVIVIDSLNYLSSEQLIEFIQNLMSTSITIVATIHQSSRHQTTIANYPDPKTLLSFIANAIFEVNPCSNDSDQIESQLENHRIEMGWNSSTYELELTHRRKSGRSIKHFYTINSHEHVYTPRTATKEDVNDEELMHDLTTFNLSTSTRQKLAREQVELPFMQAQDSLGSSGGAIVYEFEKDDDYDEEDPYEDPF</sequence>
<dbReference type="EMBL" id="SWFT01000149">
    <property type="protein sequence ID" value="KAA8898095.1"/>
    <property type="molecule type" value="Genomic_DNA"/>
</dbReference>
<evidence type="ECO:0000256" key="5">
    <source>
        <dbReference type="ARBA" id="ARBA00020264"/>
    </source>
</evidence>
<dbReference type="AlphaFoldDB" id="A0A642UMJ4"/>
<evidence type="ECO:0000256" key="4">
    <source>
        <dbReference type="ARBA" id="ARBA00009567"/>
    </source>
</evidence>
<dbReference type="InterPro" id="IPR019519">
    <property type="entry name" value="Elp5"/>
</dbReference>
<dbReference type="Pfam" id="PF10483">
    <property type="entry name" value="Elong_Iki1"/>
    <property type="match status" value="1"/>
</dbReference>
<dbReference type="Gene3D" id="3.40.50.300">
    <property type="entry name" value="P-loop containing nucleotide triphosphate hydrolases"/>
    <property type="match status" value="1"/>
</dbReference>
<dbReference type="PANTHER" id="PTHR15641:SF1">
    <property type="entry name" value="ELONGATOR COMPLEX PROTEIN 5"/>
    <property type="match status" value="1"/>
</dbReference>
<proteinExistence type="inferred from homology"/>
<accession>A0A642UMJ4</accession>
<evidence type="ECO:0000256" key="8">
    <source>
        <dbReference type="ARBA" id="ARBA00023242"/>
    </source>
</evidence>
<dbReference type="InterPro" id="IPR027417">
    <property type="entry name" value="P-loop_NTPase"/>
</dbReference>
<dbReference type="GeneID" id="54783600"/>
<evidence type="ECO:0000256" key="6">
    <source>
        <dbReference type="ARBA" id="ARBA00022490"/>
    </source>
</evidence>
<dbReference type="GO" id="GO:0002098">
    <property type="term" value="P:tRNA wobble uridine modification"/>
    <property type="evidence" value="ECO:0007669"/>
    <property type="project" value="InterPro"/>
</dbReference>
<dbReference type="OrthoDB" id="166907at2759"/>
<keyword evidence="7" id="KW-0819">tRNA processing</keyword>
<dbReference type="PANTHER" id="PTHR15641">
    <property type="entry name" value="ELONGATOR COMPLEX PROTEIN 5"/>
    <property type="match status" value="1"/>
</dbReference>
<protein>
    <recommendedName>
        <fullName evidence="5">Elongator complex protein 5</fullName>
    </recommendedName>
</protein>
<keyword evidence="8" id="KW-0539">Nucleus</keyword>
<dbReference type="Proteomes" id="UP000449547">
    <property type="component" value="Unassembled WGS sequence"/>
</dbReference>
<keyword evidence="10" id="KW-1185">Reference proteome</keyword>
<dbReference type="GO" id="GO:0000049">
    <property type="term" value="F:tRNA binding"/>
    <property type="evidence" value="ECO:0007669"/>
    <property type="project" value="TreeGrafter"/>
</dbReference>
<comment type="similarity">
    <text evidence="4">Belongs to the ELP5 family.</text>
</comment>
<dbReference type="VEuPathDB" id="FungiDB:DIURU_004949"/>
<comment type="pathway">
    <text evidence="3">tRNA modification; 5-methoxycarbonylmethyl-2-thiouridine-tRNA biosynthesis.</text>
</comment>
<evidence type="ECO:0000256" key="2">
    <source>
        <dbReference type="ARBA" id="ARBA00004496"/>
    </source>
</evidence>
<dbReference type="CDD" id="cd19496">
    <property type="entry name" value="Elp5"/>
    <property type="match status" value="1"/>
</dbReference>
<evidence type="ECO:0000256" key="7">
    <source>
        <dbReference type="ARBA" id="ARBA00022694"/>
    </source>
</evidence>
<dbReference type="GO" id="GO:0005634">
    <property type="term" value="C:nucleus"/>
    <property type="evidence" value="ECO:0007669"/>
    <property type="project" value="UniProtKB-SubCell"/>
</dbReference>
<reference evidence="9 10" key="1">
    <citation type="submission" date="2019-07" db="EMBL/GenBank/DDBJ databases">
        <title>Genome assembly of two rare yeast pathogens: Diutina rugosa and Trichomonascus ciferrii.</title>
        <authorList>
            <person name="Mixao V."/>
            <person name="Saus E."/>
            <person name="Hansen A."/>
            <person name="Lass-Flor C."/>
            <person name="Gabaldon T."/>
        </authorList>
    </citation>
    <scope>NUCLEOTIDE SEQUENCE [LARGE SCALE GENOMIC DNA]</scope>
    <source>
        <strain evidence="9 10">CBS 613</strain>
    </source>
</reference>